<evidence type="ECO:0000313" key="3">
    <source>
        <dbReference type="Proteomes" id="UP000695562"/>
    </source>
</evidence>
<dbReference type="Pfam" id="PF01467">
    <property type="entry name" value="CTP_transf_like"/>
    <property type="match status" value="1"/>
</dbReference>
<comment type="caution">
    <text evidence="2">The sequence shown here is derived from an EMBL/GenBank/DDBJ whole genome shotgun (WGS) entry which is preliminary data.</text>
</comment>
<protein>
    <recommendedName>
        <fullName evidence="1">Cytidyltransferase-like domain-containing protein</fullName>
    </recommendedName>
</protein>
<dbReference type="PANTHER" id="PTHR10695:SF46">
    <property type="entry name" value="BIFUNCTIONAL COENZYME A SYNTHASE-RELATED"/>
    <property type="match status" value="1"/>
</dbReference>
<dbReference type="Gene3D" id="3.40.50.620">
    <property type="entry name" value="HUPs"/>
    <property type="match status" value="1"/>
</dbReference>
<dbReference type="GO" id="GO:0004140">
    <property type="term" value="F:dephospho-CoA kinase activity"/>
    <property type="evidence" value="ECO:0007669"/>
    <property type="project" value="TreeGrafter"/>
</dbReference>
<feature type="domain" description="Cytidyltransferase-like" evidence="1">
    <location>
        <begin position="243"/>
        <end position="385"/>
    </location>
</feature>
<proteinExistence type="predicted"/>
<dbReference type="Proteomes" id="UP000695562">
    <property type="component" value="Unassembled WGS sequence"/>
</dbReference>
<evidence type="ECO:0000259" key="1">
    <source>
        <dbReference type="Pfam" id="PF01467"/>
    </source>
</evidence>
<gene>
    <name evidence="2" type="ORF">CYY_009437</name>
</gene>
<keyword evidence="3" id="KW-1185">Reference proteome</keyword>
<reference evidence="2" key="1">
    <citation type="submission" date="2020-01" db="EMBL/GenBank/DDBJ databases">
        <title>Development of genomics and gene disruption for Polysphondylium violaceum indicates a role for the polyketide synthase stlB in stalk morphogenesis.</title>
        <authorList>
            <person name="Narita B."/>
            <person name="Kawabe Y."/>
            <person name="Kin K."/>
            <person name="Saito T."/>
            <person name="Gibbs R."/>
            <person name="Kuspa A."/>
            <person name="Muzny D."/>
            <person name="Queller D."/>
            <person name="Richards S."/>
            <person name="Strassman J."/>
            <person name="Sucgang R."/>
            <person name="Worley K."/>
            <person name="Schaap P."/>
        </authorList>
    </citation>
    <scope>NUCLEOTIDE SEQUENCE</scope>
    <source>
        <strain evidence="2">QSvi11</strain>
    </source>
</reference>
<dbReference type="PANTHER" id="PTHR10695">
    <property type="entry name" value="DEPHOSPHO-COA KINASE-RELATED"/>
    <property type="match status" value="1"/>
</dbReference>
<dbReference type="SUPFAM" id="SSF52374">
    <property type="entry name" value="Nucleotidylyl transferase"/>
    <property type="match status" value="1"/>
</dbReference>
<dbReference type="InterPro" id="IPR014729">
    <property type="entry name" value="Rossmann-like_a/b/a_fold"/>
</dbReference>
<evidence type="ECO:0000313" key="2">
    <source>
        <dbReference type="EMBL" id="KAF2069245.1"/>
    </source>
</evidence>
<dbReference type="GO" id="GO:0015937">
    <property type="term" value="P:coenzyme A biosynthetic process"/>
    <property type="evidence" value="ECO:0007669"/>
    <property type="project" value="TreeGrafter"/>
</dbReference>
<accession>A0A8J4PLU1</accession>
<sequence>MYKSGLIRLLFNFESKNSLAIHYYNIGKLISVVPQVKDQLFVELINYNSNNNNFNNSSTTKSADDNIENFLVQGSKYEHINSLFQSTVARDLNSVVPKNEFQDEKSPSTIVNNHFDTLKYFENVFFNYYQMLYNKNPKLDVTIIPVNLINEKVPHDKQDHLKRTTPHKIDALFVDHNEYTFSDITSINETRSLEKQPLVDSVVVLEDKSFAYPSSIYSSYLEQKRNGTFSQMKKWTPPFKGVVLGGTFDRMHPGHKVMLTMATLLCSNYMEVGVTDNSILKSKKFNEMIAPYQERSDKTFTFIKSINPFVEYNMLQLFEPYANTMTSPKLECIVISPETFGTAIKINEKRRENPNLKPLEIYSISYFDSHHQGSDFKLSSSYLRELDYNEMMEKKKNNQN</sequence>
<dbReference type="EMBL" id="AJWJ01000708">
    <property type="protein sequence ID" value="KAF2069245.1"/>
    <property type="molecule type" value="Genomic_DNA"/>
</dbReference>
<organism evidence="2 3">
    <name type="scientific">Polysphondylium violaceum</name>
    <dbReference type="NCBI Taxonomy" id="133409"/>
    <lineage>
        <taxon>Eukaryota</taxon>
        <taxon>Amoebozoa</taxon>
        <taxon>Evosea</taxon>
        <taxon>Eumycetozoa</taxon>
        <taxon>Dictyostelia</taxon>
        <taxon>Dictyosteliales</taxon>
        <taxon>Dictyosteliaceae</taxon>
        <taxon>Polysphondylium</taxon>
    </lineage>
</organism>
<dbReference type="InterPro" id="IPR004821">
    <property type="entry name" value="Cyt_trans-like"/>
</dbReference>
<dbReference type="OrthoDB" id="330671at2759"/>
<name>A0A8J4PLU1_9MYCE</name>
<dbReference type="AlphaFoldDB" id="A0A8J4PLU1"/>